<keyword evidence="1" id="KW-0862">Zinc</keyword>
<feature type="domain" description="SWIM-type" evidence="3">
    <location>
        <begin position="568"/>
        <end position="600"/>
    </location>
</feature>
<dbReference type="Pfam" id="PF20783">
    <property type="entry name" value="DUF5575_N"/>
    <property type="match status" value="1"/>
</dbReference>
<dbReference type="InParanoid" id="A0A1S3GRT4"/>
<evidence type="ECO:0000256" key="2">
    <source>
        <dbReference type="SAM" id="MobiDB-lite"/>
    </source>
</evidence>
<protein>
    <submittedName>
        <fullName evidence="5">Uncharacterized protein C19orf68 homolog</fullName>
    </submittedName>
</protein>
<reference evidence="5" key="1">
    <citation type="submission" date="2025-08" db="UniProtKB">
        <authorList>
            <consortium name="RefSeq"/>
        </authorList>
    </citation>
    <scope>IDENTIFICATION</scope>
    <source>
        <tissue evidence="5">Kidney</tissue>
    </source>
</reference>
<dbReference type="PANTHER" id="PTHR47086:SF1">
    <property type="entry name" value="ZINC FINGER SWIM-TYPE CONTAINING 9"/>
    <property type="match status" value="1"/>
</dbReference>
<dbReference type="GeneID" id="106000932"/>
<dbReference type="Pfam" id="PF17738">
    <property type="entry name" value="DUF5575"/>
    <property type="match status" value="1"/>
</dbReference>
<gene>
    <name evidence="5" type="primary">LOC106000932</name>
</gene>
<dbReference type="RefSeq" id="XP_012891603.1">
    <property type="nucleotide sequence ID" value="XM_013036149.1"/>
</dbReference>
<dbReference type="OrthoDB" id="9898241at2759"/>
<name>A0A1S3GRT4_DIPOR</name>
<dbReference type="InterPro" id="IPR048315">
    <property type="entry name" value="ZSWIM9_RNaseH-like"/>
</dbReference>
<evidence type="ECO:0000313" key="4">
    <source>
        <dbReference type="Proteomes" id="UP000081671"/>
    </source>
</evidence>
<feature type="compositionally biased region" description="Basic and acidic residues" evidence="2">
    <location>
        <begin position="351"/>
        <end position="373"/>
    </location>
</feature>
<feature type="compositionally biased region" description="Gly residues" evidence="2">
    <location>
        <begin position="457"/>
        <end position="468"/>
    </location>
</feature>
<dbReference type="GO" id="GO:0008270">
    <property type="term" value="F:zinc ion binding"/>
    <property type="evidence" value="ECO:0007669"/>
    <property type="project" value="UniProtKB-KW"/>
</dbReference>
<evidence type="ECO:0000259" key="3">
    <source>
        <dbReference type="PROSITE" id="PS50966"/>
    </source>
</evidence>
<dbReference type="PROSITE" id="PS50966">
    <property type="entry name" value="ZF_SWIM"/>
    <property type="match status" value="1"/>
</dbReference>
<dbReference type="InterPro" id="IPR049217">
    <property type="entry name" value="DUF5575_N"/>
</dbReference>
<dbReference type="Proteomes" id="UP000081671">
    <property type="component" value="Unplaced"/>
</dbReference>
<dbReference type="CTD" id="374920"/>
<sequence length="619" mass="66937">MRAPTGRRGPRLDPAPGRRTTRAPTREAPLEMSASPEAGASDDSGEPQGSQMWEEPPLPGEEEPQDSRLELLEPPQGTVVGKEEQELLDKAFFSWAEFSCFFDQWCQQRLVVFSVKSSTHVARSPWASTPPLYRLIHVLKYSYVLLVCKDARSPDQSSAWPSQPSCPAFIIVKLSPLRDRLVVSECQLTHSHPPCPHEFACHFRPGHLLGNACLPVRVTNQISKQFVAPADVRRLLSHCKGPDHGVLDALHVLEGLFRTDPEAKVKLVFVEDQAAVETVFFLTSRTRALLRRFPRLLLVDRLPGLQGALDLVSVLCVDSAGRARQAACCVGKGPLARDWKGARLENQVRGARREGGPEVRDWRGPRPEPRAGPELKAALGERGSREGSPGSSVHVKEEPGEPRPGGVEGRKRPGLRSVEEPGGRPAGGRPGPKRRRGLEDIVVVRLGDTKASDMANGDGGPAGCGDPAGGEPAEEDGGGVDADPGPAGHEHQVGSGGSGEAGQEPKRPGESPEEEAMDWEPLARFRAACGPELADLVAEELAFARQHGAQSFHWTGAGFALKDGSSDFVLDRALTHCSCTIYAARRLPCRHLFAARLLTGAPLFHADLLRDCWGKAPAL</sequence>
<keyword evidence="4" id="KW-1185">Reference proteome</keyword>
<evidence type="ECO:0000256" key="1">
    <source>
        <dbReference type="PROSITE-ProRule" id="PRU00325"/>
    </source>
</evidence>
<dbReference type="InterPro" id="IPR007527">
    <property type="entry name" value="Znf_SWIM"/>
</dbReference>
<accession>A0A1S3GRT4</accession>
<feature type="compositionally biased region" description="Low complexity" evidence="2">
    <location>
        <begin position="14"/>
        <end position="23"/>
    </location>
</feature>
<dbReference type="InterPro" id="IPR040854">
    <property type="entry name" value="ZSWIM9"/>
</dbReference>
<evidence type="ECO:0000313" key="5">
    <source>
        <dbReference type="RefSeq" id="XP_012891603.1"/>
    </source>
</evidence>
<dbReference type="PANTHER" id="PTHR47086">
    <property type="entry name" value="BTB DOMAIN-CONTAINING PROTEIN"/>
    <property type="match status" value="1"/>
</dbReference>
<feature type="region of interest" description="Disordered" evidence="2">
    <location>
        <begin position="346"/>
        <end position="517"/>
    </location>
</feature>
<feature type="region of interest" description="Disordered" evidence="2">
    <location>
        <begin position="1"/>
        <end position="65"/>
    </location>
</feature>
<keyword evidence="1" id="KW-0479">Metal-binding</keyword>
<keyword evidence="1" id="KW-0863">Zinc-finger</keyword>
<organism evidence="4 5">
    <name type="scientific">Dipodomys ordii</name>
    <name type="common">Ord's kangaroo rat</name>
    <dbReference type="NCBI Taxonomy" id="10020"/>
    <lineage>
        <taxon>Eukaryota</taxon>
        <taxon>Metazoa</taxon>
        <taxon>Chordata</taxon>
        <taxon>Craniata</taxon>
        <taxon>Vertebrata</taxon>
        <taxon>Euteleostomi</taxon>
        <taxon>Mammalia</taxon>
        <taxon>Eutheria</taxon>
        <taxon>Euarchontoglires</taxon>
        <taxon>Glires</taxon>
        <taxon>Rodentia</taxon>
        <taxon>Castorimorpha</taxon>
        <taxon>Heteromyidae</taxon>
        <taxon>Dipodomyinae</taxon>
        <taxon>Dipodomys</taxon>
    </lineage>
</organism>
<dbReference type="KEGG" id="dord:106000932"/>
<dbReference type="AlphaFoldDB" id="A0A1S3GRT4"/>
<proteinExistence type="predicted"/>